<sequence>AKEEETGKKRKKKSSDDPEGIKKRKRDYNVIPGVELEDRKVKRGWTVTDEDKIKEKRNKKDRKDKERSKEKKEKKKKREERSKYTDKEECLLKTKLPANAPVEKRKKGKSRETVIHEFSNTTKYPSFLKSSKPSDAAPSNAEYVEGKGWVDEEGNVVEAVKVRKPAEPKSESRKKKKTIAPPVVEDDTTSSSGSSSEDDDDSEAEAPAAKPEKAATPTEATTPAPVDDDATSSSGSSSDDDDVSEEEGKTKAKSTPPSVKVTTAAASDDDTSSSGSSTDEEVPDAPAAADESTEEAADSPASALKGDGSRPKSSSSSNSLTIKIPPATPAKVHPLEALYKRARAGEDATTTPAKESQPFSFFGGGGDDDDIEEDNAVPSLQIPMTPYTQEDFEWRNIRSAAPTPDTAHPSRIKNFWAGDEMDEDEADDTAVANGDEDDEEEAAAAAAGPSGDFQKWFWENRGDLNKSWMKRKKTAAKEKRHRENKSRANRATNRPSRLTMQGSSPSRLRGPEAGHANVSRPNAQQSRHRDLPPDVYPEPHDASPPHNEKGAVPVAIAPGDALPPSEAPYVDPDDFDEGGAAAWTAVFGAWCTLFCTFGLGNSVGVFQAYYVSDALKEYPSSTISWVTGVFLWTLNFMPVIFGRVYDRFGPKWIVVGGTLTYVFGMMMVSLSSEFWHFFLAMSIMAPIGSSAAASASMSATLSWFRKKRATAFGIMMSGSSVGGVVLPIMISRMIDRVGFPWTIRAVAFLFLGLMGVSCYTVRSRLQPEPRPLVLREYVQGLREPAMAFTVFGMFLFFWGMFLPFNFIILQAKAQGMSPGLVIYLLPIMHAVSIVGRIIPGILADKFGRYNVMICIVSLAAVFTLSIWIPSKTNTAIIVFTILFGFSSGSFTSLAPTLVAQISDIRQIGIRTGTAFAVQSFGALTGSPIASSIVESQGGRYLGLQLFCGLAMLASAVVFFFARHTNVIKNMSKSVGSKPPSGDPEVEGHKATVEHAYDIDEKARAADYRADAIEKENTEHKMGVLKAAKAYPMASLWAFAMSYTIVRGSDHGVLLRLPDGQLHRAACLRRLIRRPERSDREIVPMRLRAPATQMLQMFWAIGAIIVGAVTYRYNTLDSETAFRVPIALQWMFPTPLAILTWIALESPWWLVRRGRLEDAERSVQRLVILSRTKLSISSNVKAGMSTDTAFAMGLITSALQTVMVMLSWILTPYLSRRTAFRHVSGQRRRPETQYKKLDPETTRRHEEEA</sequence>
<evidence type="ECO:0000256" key="5">
    <source>
        <dbReference type="ARBA" id="ARBA00022989"/>
    </source>
</evidence>
<dbReference type="PANTHER" id="PTHR11360">
    <property type="entry name" value="MONOCARBOXYLATE TRANSPORTER"/>
    <property type="match status" value="1"/>
</dbReference>
<feature type="compositionally biased region" description="Acidic residues" evidence="7">
    <location>
        <begin position="419"/>
        <end position="442"/>
    </location>
</feature>
<evidence type="ECO:0000256" key="8">
    <source>
        <dbReference type="SAM" id="Phobius"/>
    </source>
</evidence>
<feature type="region of interest" description="Disordered" evidence="7">
    <location>
        <begin position="1223"/>
        <end position="1248"/>
    </location>
</feature>
<dbReference type="GO" id="GO:0016020">
    <property type="term" value="C:membrane"/>
    <property type="evidence" value="ECO:0007669"/>
    <property type="project" value="UniProtKB-SubCell"/>
</dbReference>
<comment type="similarity">
    <text evidence="2">Belongs to the major facilitator superfamily. Monocarboxylate porter (TC 2.A.1.13) family.</text>
</comment>
<feature type="transmembrane region" description="Helical" evidence="8">
    <location>
        <begin position="1125"/>
        <end position="1143"/>
    </location>
</feature>
<feature type="transmembrane region" description="Helical" evidence="8">
    <location>
        <begin position="874"/>
        <end position="899"/>
    </location>
</feature>
<feature type="compositionally biased region" description="Polar residues" evidence="7">
    <location>
        <begin position="489"/>
        <end position="506"/>
    </location>
</feature>
<evidence type="ECO:0000256" key="6">
    <source>
        <dbReference type="ARBA" id="ARBA00023136"/>
    </source>
</evidence>
<feature type="compositionally biased region" description="Basic residues" evidence="7">
    <location>
        <begin position="468"/>
        <end position="488"/>
    </location>
</feature>
<evidence type="ECO:0000313" key="10">
    <source>
        <dbReference type="EMBL" id="CRK38630.1"/>
    </source>
</evidence>
<keyword evidence="5 8" id="KW-1133">Transmembrane helix</keyword>
<feature type="transmembrane region" description="Helical" evidence="8">
    <location>
        <begin position="1188"/>
        <end position="1210"/>
    </location>
</feature>
<dbReference type="Proteomes" id="UP000045706">
    <property type="component" value="Unassembled WGS sequence"/>
</dbReference>
<dbReference type="AlphaFoldDB" id="A0A0G4MX52"/>
<dbReference type="InterPro" id="IPR050327">
    <property type="entry name" value="Proton-linked_MCT"/>
</dbReference>
<reference evidence="11" key="1">
    <citation type="submission" date="2015-05" db="EMBL/GenBank/DDBJ databases">
        <authorList>
            <person name="Fogelqvist Johan"/>
        </authorList>
    </citation>
    <scope>NUCLEOTIDE SEQUENCE [LARGE SCALE GENOMIC DNA]</scope>
</reference>
<evidence type="ECO:0000313" key="11">
    <source>
        <dbReference type="Proteomes" id="UP000045706"/>
    </source>
</evidence>
<feature type="compositionally biased region" description="Low complexity" evidence="7">
    <location>
        <begin position="205"/>
        <end position="237"/>
    </location>
</feature>
<dbReference type="Pfam" id="PF00083">
    <property type="entry name" value="Sugar_tr"/>
    <property type="match status" value="1"/>
</dbReference>
<keyword evidence="4 8" id="KW-0812">Transmembrane</keyword>
<protein>
    <recommendedName>
        <fullName evidence="9">Major facilitator superfamily (MFS) profile domain-containing protein</fullName>
    </recommendedName>
</protein>
<evidence type="ECO:0000256" key="4">
    <source>
        <dbReference type="ARBA" id="ARBA00022692"/>
    </source>
</evidence>
<feature type="compositionally biased region" description="Basic and acidic residues" evidence="7">
    <location>
        <begin position="79"/>
        <end position="92"/>
    </location>
</feature>
<name>A0A0G4MX52_VERLO</name>
<feature type="transmembrane region" description="Helical" evidence="8">
    <location>
        <begin position="820"/>
        <end position="842"/>
    </location>
</feature>
<feature type="compositionally biased region" description="Basic and acidic residues" evidence="7">
    <location>
        <begin position="1227"/>
        <end position="1248"/>
    </location>
</feature>
<keyword evidence="6 8" id="KW-0472">Membrane</keyword>
<dbReference type="InterPro" id="IPR011701">
    <property type="entry name" value="MFS"/>
</dbReference>
<feature type="compositionally biased region" description="Low complexity" evidence="7">
    <location>
        <begin position="262"/>
        <end position="277"/>
    </location>
</feature>
<feature type="transmembrane region" description="Helical" evidence="8">
    <location>
        <begin position="1093"/>
        <end position="1113"/>
    </location>
</feature>
<dbReference type="PROSITE" id="PS50850">
    <property type="entry name" value="MFS"/>
    <property type="match status" value="1"/>
</dbReference>
<dbReference type="Gene3D" id="1.20.1250.20">
    <property type="entry name" value="MFS general substrate transporter like domains"/>
    <property type="match status" value="3"/>
</dbReference>
<dbReference type="InterPro" id="IPR036259">
    <property type="entry name" value="MFS_trans_sf"/>
</dbReference>
<evidence type="ECO:0000256" key="7">
    <source>
        <dbReference type="SAM" id="MobiDB-lite"/>
    </source>
</evidence>
<feature type="transmembrane region" description="Helical" evidence="8">
    <location>
        <begin position="652"/>
        <end position="671"/>
    </location>
</feature>
<feature type="transmembrane region" description="Helical" evidence="8">
    <location>
        <begin position="742"/>
        <end position="761"/>
    </location>
</feature>
<dbReference type="SUPFAM" id="SSF103473">
    <property type="entry name" value="MFS general substrate transporter"/>
    <property type="match status" value="2"/>
</dbReference>
<feature type="non-terminal residue" evidence="10">
    <location>
        <position position="1"/>
    </location>
</feature>
<comment type="subcellular location">
    <subcellularLocation>
        <location evidence="1">Membrane</location>
        <topology evidence="1">Multi-pass membrane protein</topology>
    </subcellularLocation>
</comment>
<feature type="transmembrane region" description="Helical" evidence="8">
    <location>
        <begin position="849"/>
        <end position="868"/>
    </location>
</feature>
<feature type="transmembrane region" description="Helical" evidence="8">
    <location>
        <begin position="623"/>
        <end position="645"/>
    </location>
</feature>
<gene>
    <name evidence="10" type="ORF">BN1723_015385</name>
</gene>
<dbReference type="InterPro" id="IPR020846">
    <property type="entry name" value="MFS_dom"/>
</dbReference>
<feature type="compositionally biased region" description="Polar residues" evidence="7">
    <location>
        <begin position="118"/>
        <end position="133"/>
    </location>
</feature>
<feature type="region of interest" description="Disordered" evidence="7">
    <location>
        <begin position="399"/>
        <end position="573"/>
    </location>
</feature>
<dbReference type="InterPro" id="IPR005828">
    <property type="entry name" value="MFS_sugar_transport-like"/>
</dbReference>
<evidence type="ECO:0000256" key="1">
    <source>
        <dbReference type="ARBA" id="ARBA00004141"/>
    </source>
</evidence>
<feature type="transmembrane region" description="Helical" evidence="8">
    <location>
        <begin position="941"/>
        <end position="961"/>
    </location>
</feature>
<evidence type="ECO:0000256" key="2">
    <source>
        <dbReference type="ARBA" id="ARBA00006727"/>
    </source>
</evidence>
<accession>A0A0G4MX52</accession>
<feature type="compositionally biased region" description="Basic and acidic residues" evidence="7">
    <location>
        <begin position="527"/>
        <end position="549"/>
    </location>
</feature>
<feature type="transmembrane region" description="Helical" evidence="8">
    <location>
        <begin position="709"/>
        <end position="730"/>
    </location>
</feature>
<feature type="transmembrane region" description="Helical" evidence="8">
    <location>
        <begin position="785"/>
        <end position="808"/>
    </location>
</feature>
<dbReference type="CDD" id="cd17352">
    <property type="entry name" value="MFS_MCT_SLC16"/>
    <property type="match status" value="1"/>
</dbReference>
<feature type="compositionally biased region" description="Acidic residues" evidence="7">
    <location>
        <begin position="366"/>
        <end position="375"/>
    </location>
</feature>
<evidence type="ECO:0000259" key="9">
    <source>
        <dbReference type="PROSITE" id="PS50850"/>
    </source>
</evidence>
<feature type="region of interest" description="Disordered" evidence="7">
    <location>
        <begin position="1"/>
        <end position="387"/>
    </location>
</feature>
<feature type="compositionally biased region" description="Polar residues" evidence="7">
    <location>
        <begin position="348"/>
        <end position="359"/>
    </location>
</feature>
<feature type="transmembrane region" description="Helical" evidence="8">
    <location>
        <begin position="677"/>
        <end position="697"/>
    </location>
</feature>
<dbReference type="GO" id="GO:0022857">
    <property type="term" value="F:transmembrane transporter activity"/>
    <property type="evidence" value="ECO:0007669"/>
    <property type="project" value="InterPro"/>
</dbReference>
<organism evidence="10 11">
    <name type="scientific">Verticillium longisporum</name>
    <name type="common">Verticillium dahliae var. longisporum</name>
    <dbReference type="NCBI Taxonomy" id="100787"/>
    <lineage>
        <taxon>Eukaryota</taxon>
        <taxon>Fungi</taxon>
        <taxon>Dikarya</taxon>
        <taxon>Ascomycota</taxon>
        <taxon>Pezizomycotina</taxon>
        <taxon>Sordariomycetes</taxon>
        <taxon>Hypocreomycetidae</taxon>
        <taxon>Glomerellales</taxon>
        <taxon>Plectosphaerellaceae</taxon>
        <taxon>Verticillium</taxon>
    </lineage>
</organism>
<evidence type="ECO:0000256" key="3">
    <source>
        <dbReference type="ARBA" id="ARBA00022448"/>
    </source>
</evidence>
<feature type="compositionally biased region" description="Basic and acidic residues" evidence="7">
    <location>
        <begin position="160"/>
        <end position="171"/>
    </location>
</feature>
<feature type="domain" description="Major facilitator superfamily (MFS) profile" evidence="9">
    <location>
        <begin position="581"/>
        <end position="965"/>
    </location>
</feature>
<feature type="compositionally biased region" description="Basic and acidic residues" evidence="7">
    <location>
        <begin position="61"/>
        <end position="71"/>
    </location>
</feature>
<dbReference type="EMBL" id="CVQI01031596">
    <property type="protein sequence ID" value="CRK38630.1"/>
    <property type="molecule type" value="Genomic_DNA"/>
</dbReference>
<feature type="transmembrane region" description="Helical" evidence="8">
    <location>
        <begin position="911"/>
        <end position="929"/>
    </location>
</feature>
<dbReference type="PANTHER" id="PTHR11360:SF224">
    <property type="entry name" value="MAJOR FACILITATOR SUPERFAMILY (MFS) PROFILE DOMAIN-CONTAINING PROTEIN-RELATED"/>
    <property type="match status" value="1"/>
</dbReference>
<proteinExistence type="inferred from homology"/>
<keyword evidence="3" id="KW-0813">Transport</keyword>
<dbReference type="Pfam" id="PF07690">
    <property type="entry name" value="MFS_1"/>
    <property type="match status" value="1"/>
</dbReference>